<gene>
    <name evidence="2" type="ORF">BWR18_16155</name>
</gene>
<feature type="transmembrane region" description="Helical" evidence="1">
    <location>
        <begin position="175"/>
        <end position="196"/>
    </location>
</feature>
<dbReference type="KEGG" id="tom:BWR18_16155"/>
<feature type="transmembrane region" description="Helical" evidence="1">
    <location>
        <begin position="122"/>
        <end position="143"/>
    </location>
</feature>
<organism evidence="2 3">
    <name type="scientific">Tateyamaria omphalii</name>
    <dbReference type="NCBI Taxonomy" id="299262"/>
    <lineage>
        <taxon>Bacteria</taxon>
        <taxon>Pseudomonadati</taxon>
        <taxon>Pseudomonadota</taxon>
        <taxon>Alphaproteobacteria</taxon>
        <taxon>Rhodobacterales</taxon>
        <taxon>Roseobacteraceae</taxon>
        <taxon>Tateyamaria</taxon>
    </lineage>
</organism>
<dbReference type="Proteomes" id="UP000186336">
    <property type="component" value="Chromosome"/>
</dbReference>
<protein>
    <recommendedName>
        <fullName evidence="4">Exopolysaccharide synthesis protein</fullName>
    </recommendedName>
</protein>
<feature type="transmembrane region" description="Helical" evidence="1">
    <location>
        <begin position="149"/>
        <end position="168"/>
    </location>
</feature>
<dbReference type="PANTHER" id="PTHR41795:SF1">
    <property type="entry name" value="EXOPOLYSACCHARIDE SYNTHESIS PROTEIN"/>
    <property type="match status" value="1"/>
</dbReference>
<dbReference type="RefSeq" id="WP_076629478.1">
    <property type="nucleotide sequence ID" value="NZ_CP019312.1"/>
</dbReference>
<dbReference type="OrthoDB" id="7949130at2"/>
<dbReference type="EMBL" id="CP019312">
    <property type="protein sequence ID" value="APX13043.1"/>
    <property type="molecule type" value="Genomic_DNA"/>
</dbReference>
<keyword evidence="1" id="KW-0812">Transmembrane</keyword>
<proteinExistence type="predicted"/>
<dbReference type="PANTHER" id="PTHR41795">
    <property type="entry name" value="EXOPOLYSACCHARIDE SYNTHESIS PROTEIN"/>
    <property type="match status" value="1"/>
</dbReference>
<dbReference type="AlphaFoldDB" id="A0A1P8MYD3"/>
<keyword evidence="1" id="KW-1133">Transmembrane helix</keyword>
<evidence type="ECO:0000313" key="2">
    <source>
        <dbReference type="EMBL" id="APX13043.1"/>
    </source>
</evidence>
<dbReference type="InterPro" id="IPR010331">
    <property type="entry name" value="ExoD"/>
</dbReference>
<dbReference type="PIRSF" id="PIRSF033239">
    <property type="entry name" value="ExoD"/>
    <property type="match status" value="1"/>
</dbReference>
<evidence type="ECO:0008006" key="4">
    <source>
        <dbReference type="Google" id="ProtNLM"/>
    </source>
</evidence>
<evidence type="ECO:0000256" key="1">
    <source>
        <dbReference type="SAM" id="Phobius"/>
    </source>
</evidence>
<name>A0A1P8MYD3_9RHOB</name>
<dbReference type="STRING" id="299262.BWR18_16155"/>
<dbReference type="Pfam" id="PF06055">
    <property type="entry name" value="ExoD"/>
    <property type="match status" value="1"/>
</dbReference>
<evidence type="ECO:0000313" key="3">
    <source>
        <dbReference type="Proteomes" id="UP000186336"/>
    </source>
</evidence>
<keyword evidence="1" id="KW-0472">Membrane</keyword>
<reference evidence="2 3" key="1">
    <citation type="submission" date="2017-01" db="EMBL/GenBank/DDBJ databases">
        <title>Complete genome of Tateyamaria omphalii DOK1-4 isolated from seawater in Dokdo.</title>
        <authorList>
            <person name="Kim J.H."/>
            <person name="Chi W.-J."/>
        </authorList>
    </citation>
    <scope>NUCLEOTIDE SEQUENCE [LARGE SCALE GENOMIC DNA]</scope>
    <source>
        <strain evidence="2 3">DOK1-4</strain>
    </source>
</reference>
<sequence>MTLDDERTLNNLLDALNEAGEGDDVSVQDILDEIGERSIMPVVLAVSILLVSPLSGIPGMPTLSAIILLLLVGQALVGRKHLWLPGVLSRRRLARSKLHRATSWLRRPATWFDRHSHPRLRFLALNPLRQVTLLMCMAIPLTWPFLELLPFVTSFGAGAVALLSFGLLTRDGYFLIAGYVVTFGIAGVVLTVVQAAT</sequence>
<accession>A0A1P8MYD3</accession>
<keyword evidence="3" id="KW-1185">Reference proteome</keyword>